<accession>A0A1R3I4I6</accession>
<evidence type="ECO:0000313" key="1">
    <source>
        <dbReference type="EMBL" id="OMO77487.1"/>
    </source>
</evidence>
<evidence type="ECO:0000313" key="2">
    <source>
        <dbReference type="Proteomes" id="UP000188268"/>
    </source>
</evidence>
<dbReference type="Proteomes" id="UP000188268">
    <property type="component" value="Unassembled WGS sequence"/>
</dbReference>
<comment type="caution">
    <text evidence="1">The sequence shown here is derived from an EMBL/GenBank/DDBJ whole genome shotgun (WGS) entry which is preliminary data.</text>
</comment>
<reference evidence="1 2" key="1">
    <citation type="submission" date="2013-09" db="EMBL/GenBank/DDBJ databases">
        <title>Corchorus capsularis genome sequencing.</title>
        <authorList>
            <person name="Alam M."/>
            <person name="Haque M.S."/>
            <person name="Islam M.S."/>
            <person name="Emdad E.M."/>
            <person name="Islam M.M."/>
            <person name="Ahmed B."/>
            <person name="Halim A."/>
            <person name="Hossen Q.M.M."/>
            <person name="Hossain M.Z."/>
            <person name="Ahmed R."/>
            <person name="Khan M.M."/>
            <person name="Islam R."/>
            <person name="Rashid M.M."/>
            <person name="Khan S.A."/>
            <person name="Rahman M.S."/>
            <person name="Alam M."/>
        </authorList>
    </citation>
    <scope>NUCLEOTIDE SEQUENCE [LARGE SCALE GENOMIC DNA]</scope>
    <source>
        <strain evidence="2">cv. CVL-1</strain>
        <tissue evidence="1">Whole seedling</tissue>
    </source>
</reference>
<gene>
    <name evidence="1" type="ORF">CCACVL1_14994</name>
</gene>
<dbReference type="AlphaFoldDB" id="A0A1R3I4I6"/>
<proteinExistence type="predicted"/>
<dbReference type="Gramene" id="OMO77487">
    <property type="protein sequence ID" value="OMO77487"/>
    <property type="gene ID" value="CCACVL1_14994"/>
</dbReference>
<name>A0A1R3I4I6_COCAP</name>
<keyword evidence="2" id="KW-1185">Reference proteome</keyword>
<organism evidence="1 2">
    <name type="scientific">Corchorus capsularis</name>
    <name type="common">Jute</name>
    <dbReference type="NCBI Taxonomy" id="210143"/>
    <lineage>
        <taxon>Eukaryota</taxon>
        <taxon>Viridiplantae</taxon>
        <taxon>Streptophyta</taxon>
        <taxon>Embryophyta</taxon>
        <taxon>Tracheophyta</taxon>
        <taxon>Spermatophyta</taxon>
        <taxon>Magnoliopsida</taxon>
        <taxon>eudicotyledons</taxon>
        <taxon>Gunneridae</taxon>
        <taxon>Pentapetalae</taxon>
        <taxon>rosids</taxon>
        <taxon>malvids</taxon>
        <taxon>Malvales</taxon>
        <taxon>Malvaceae</taxon>
        <taxon>Grewioideae</taxon>
        <taxon>Apeibeae</taxon>
        <taxon>Corchorus</taxon>
    </lineage>
</organism>
<protein>
    <submittedName>
        <fullName evidence="1">Uncharacterized protein</fullName>
    </submittedName>
</protein>
<sequence>MGHDQQLTNGEYIWKLLCCCNA</sequence>
<dbReference type="EMBL" id="AWWV01010723">
    <property type="protein sequence ID" value="OMO77487.1"/>
    <property type="molecule type" value="Genomic_DNA"/>
</dbReference>